<evidence type="ECO:0000313" key="2">
    <source>
        <dbReference type="Proteomes" id="UP001185092"/>
    </source>
</evidence>
<proteinExistence type="predicted"/>
<dbReference type="RefSeq" id="WP_309942423.1">
    <property type="nucleotide sequence ID" value="NZ_AP025307.1"/>
</dbReference>
<dbReference type="AlphaFoldDB" id="A0AAE3XS57"/>
<keyword evidence="2" id="KW-1185">Reference proteome</keyword>
<accession>A0AAE3XS57</accession>
<dbReference type="InterPro" id="IPR018247">
    <property type="entry name" value="EF_Hand_1_Ca_BS"/>
</dbReference>
<protein>
    <recommendedName>
        <fullName evidence="3">EF-hand domain-containing protein</fullName>
    </recommendedName>
</protein>
<reference evidence="1" key="1">
    <citation type="submission" date="2023-07" db="EMBL/GenBank/DDBJ databases">
        <title>Genomic Encyclopedia of Type Strains, Phase IV (KMG-IV): sequencing the most valuable type-strain genomes for metagenomic binning, comparative biology and taxonomic classification.</title>
        <authorList>
            <person name="Goeker M."/>
        </authorList>
    </citation>
    <scope>NUCLEOTIDE SEQUENCE</scope>
    <source>
        <strain evidence="1">DSM 26174</strain>
    </source>
</reference>
<gene>
    <name evidence="1" type="ORF">HNQ88_004637</name>
</gene>
<comment type="caution">
    <text evidence="1">The sequence shown here is derived from an EMBL/GenBank/DDBJ whole genome shotgun (WGS) entry which is preliminary data.</text>
</comment>
<dbReference type="Proteomes" id="UP001185092">
    <property type="component" value="Unassembled WGS sequence"/>
</dbReference>
<sequence length="258" mass="30359">MKKLFLILSVLVFISCDKNKLDKKGFAVATPDISNSSDNVDINEIKKDSLLFETRPSRILKTYHKDHRLTPIFKVNQRKDNKERFIGSLSEHNTYYYDRENEWNGNYMPGLSAVYGYNFVNISHFDHSLKSRNKLFESPVLIRTLYYPAFSKDTLNSLPISRNYYLVSVYDEDTNKDGFINLNDLRRLYYFDIHGQNKTLLIPANYSVMSSQYDSGLDYMYIYAKKDENQNGKSDSKEKFDIFWIDLKNPLNRGVQYD</sequence>
<dbReference type="PROSITE" id="PS51257">
    <property type="entry name" value="PROKAR_LIPOPROTEIN"/>
    <property type="match status" value="1"/>
</dbReference>
<evidence type="ECO:0008006" key="3">
    <source>
        <dbReference type="Google" id="ProtNLM"/>
    </source>
</evidence>
<evidence type="ECO:0000313" key="1">
    <source>
        <dbReference type="EMBL" id="MDR6241550.1"/>
    </source>
</evidence>
<organism evidence="1 2">
    <name type="scientific">Aureibacter tunicatorum</name>
    <dbReference type="NCBI Taxonomy" id="866807"/>
    <lineage>
        <taxon>Bacteria</taxon>
        <taxon>Pseudomonadati</taxon>
        <taxon>Bacteroidota</taxon>
        <taxon>Cytophagia</taxon>
        <taxon>Cytophagales</taxon>
        <taxon>Persicobacteraceae</taxon>
        <taxon>Aureibacter</taxon>
    </lineage>
</organism>
<dbReference type="EMBL" id="JAVDQD010000009">
    <property type="protein sequence ID" value="MDR6241550.1"/>
    <property type="molecule type" value="Genomic_DNA"/>
</dbReference>
<dbReference type="PROSITE" id="PS00018">
    <property type="entry name" value="EF_HAND_1"/>
    <property type="match status" value="1"/>
</dbReference>
<name>A0AAE3XS57_9BACT</name>